<dbReference type="InterPro" id="IPR004843">
    <property type="entry name" value="Calcineurin-like_PHP"/>
</dbReference>
<evidence type="ECO:0000313" key="2">
    <source>
        <dbReference type="EMBL" id="GAA4092639.1"/>
    </source>
</evidence>
<protein>
    <recommendedName>
        <fullName evidence="1">Calcineurin-like phosphoesterase domain-containing protein</fullName>
    </recommendedName>
</protein>
<proteinExistence type="predicted"/>
<reference evidence="3" key="1">
    <citation type="journal article" date="2019" name="Int. J. Syst. Evol. Microbiol.">
        <title>The Global Catalogue of Microorganisms (GCM) 10K type strain sequencing project: providing services to taxonomists for standard genome sequencing and annotation.</title>
        <authorList>
            <consortium name="The Broad Institute Genomics Platform"/>
            <consortium name="The Broad Institute Genome Sequencing Center for Infectious Disease"/>
            <person name="Wu L."/>
            <person name="Ma J."/>
        </authorList>
    </citation>
    <scope>NUCLEOTIDE SEQUENCE [LARGE SCALE GENOMIC DNA]</scope>
    <source>
        <strain evidence="3">JCM 17304</strain>
    </source>
</reference>
<dbReference type="Gene3D" id="3.60.21.10">
    <property type="match status" value="1"/>
</dbReference>
<accession>A0ABP7WNU2</accession>
<dbReference type="Pfam" id="PF00149">
    <property type="entry name" value="Metallophos"/>
    <property type="match status" value="1"/>
</dbReference>
<keyword evidence="3" id="KW-1185">Reference proteome</keyword>
<dbReference type="PANTHER" id="PTHR46546:SF4">
    <property type="entry name" value="SHEWANELLA-LIKE PROTEIN PHOSPHATASE 1"/>
    <property type="match status" value="1"/>
</dbReference>
<dbReference type="EMBL" id="BAABDM010000002">
    <property type="protein sequence ID" value="GAA4092639.1"/>
    <property type="molecule type" value="Genomic_DNA"/>
</dbReference>
<gene>
    <name evidence="2" type="ORF">GCM10022414_15280</name>
</gene>
<evidence type="ECO:0000259" key="1">
    <source>
        <dbReference type="Pfam" id="PF00149"/>
    </source>
</evidence>
<dbReference type="Proteomes" id="UP001500392">
    <property type="component" value="Unassembled WGS sequence"/>
</dbReference>
<evidence type="ECO:0000313" key="3">
    <source>
        <dbReference type="Proteomes" id="UP001500392"/>
    </source>
</evidence>
<name>A0ABP7WNU2_9GAMM</name>
<dbReference type="PANTHER" id="PTHR46546">
    <property type="entry name" value="SHEWANELLA-LIKE PROTEIN PHOSPHATASE 1"/>
    <property type="match status" value="1"/>
</dbReference>
<organism evidence="2 3">
    <name type="scientific">Zhongshania borealis</name>
    <dbReference type="NCBI Taxonomy" id="889488"/>
    <lineage>
        <taxon>Bacteria</taxon>
        <taxon>Pseudomonadati</taxon>
        <taxon>Pseudomonadota</taxon>
        <taxon>Gammaproteobacteria</taxon>
        <taxon>Cellvibrionales</taxon>
        <taxon>Spongiibacteraceae</taxon>
        <taxon>Zhongshania</taxon>
    </lineage>
</organism>
<sequence>MPQDNDRRLPDSDSTPAVVRPSAVVAWQLGKDPADNADAELLGQSVQFGASVCDWKAPKRTVYFFADPHADADAFMYSLRASGAIKDNPAGKLSLTKRGKDAVFVIGGDCLDKGPSNLELLRKVRQLIKTGAAVKILAGNHDVRLLMGLRAMKLKSSPQTDHLFVRMGAKVMPLFREVFDLYLRDNPKALASIPDADTCRTALFPSAEWFSEFPLAAAERVSEEAIRRELERMRKKMDSFEKACANVGLTLREVYAAALHCRKLFLSNKGEFSWFFRDMQLAYKSGSYLFIHAGLDDKVVQTMAECGLGGLNREYRKLIKNDLFDFYYGPLANTMRTKYRAVDLPFTNEGVVCAYQQGIHAVVHGHRNRHNGQRLMLRQGMLHIESDTTMDRNSRKKEGLDGIGYGVTIVHPQGQVIGISADYPAAKVFEPASYLQQG</sequence>
<feature type="domain" description="Calcineurin-like phosphoesterase" evidence="1">
    <location>
        <begin position="61"/>
        <end position="164"/>
    </location>
</feature>
<dbReference type="SUPFAM" id="SSF56300">
    <property type="entry name" value="Metallo-dependent phosphatases"/>
    <property type="match status" value="1"/>
</dbReference>
<dbReference type="RefSeq" id="WP_344934233.1">
    <property type="nucleotide sequence ID" value="NZ_BAABDM010000002.1"/>
</dbReference>
<comment type="caution">
    <text evidence="2">The sequence shown here is derived from an EMBL/GenBank/DDBJ whole genome shotgun (WGS) entry which is preliminary data.</text>
</comment>
<dbReference type="InterPro" id="IPR029052">
    <property type="entry name" value="Metallo-depent_PP-like"/>
</dbReference>